<organism evidence="2 3">
    <name type="scientific">Asanoa iriomotensis</name>
    <dbReference type="NCBI Taxonomy" id="234613"/>
    <lineage>
        <taxon>Bacteria</taxon>
        <taxon>Bacillati</taxon>
        <taxon>Actinomycetota</taxon>
        <taxon>Actinomycetes</taxon>
        <taxon>Micromonosporales</taxon>
        <taxon>Micromonosporaceae</taxon>
        <taxon>Asanoa</taxon>
    </lineage>
</organism>
<dbReference type="PANTHER" id="PTHR37305:SF1">
    <property type="entry name" value="MEMBRANE PROTEIN"/>
    <property type="match status" value="1"/>
</dbReference>
<keyword evidence="1" id="KW-0472">Membrane</keyword>
<accession>A0ABQ4BVM7</accession>
<gene>
    <name evidence="2" type="ORF">Air01nite_06880</name>
</gene>
<feature type="transmembrane region" description="Helical" evidence="1">
    <location>
        <begin position="163"/>
        <end position="185"/>
    </location>
</feature>
<feature type="transmembrane region" description="Helical" evidence="1">
    <location>
        <begin position="216"/>
        <end position="237"/>
    </location>
</feature>
<feature type="transmembrane region" description="Helical" evidence="1">
    <location>
        <begin position="18"/>
        <end position="39"/>
    </location>
</feature>
<feature type="transmembrane region" description="Helical" evidence="1">
    <location>
        <begin position="93"/>
        <end position="123"/>
    </location>
</feature>
<dbReference type="Proteomes" id="UP000624325">
    <property type="component" value="Unassembled WGS sequence"/>
</dbReference>
<keyword evidence="3" id="KW-1185">Reference proteome</keyword>
<comment type="caution">
    <text evidence="2">The sequence shown here is derived from an EMBL/GenBank/DDBJ whole genome shotgun (WGS) entry which is preliminary data.</text>
</comment>
<evidence type="ECO:0000313" key="2">
    <source>
        <dbReference type="EMBL" id="GIF54593.1"/>
    </source>
</evidence>
<evidence type="ECO:0000313" key="3">
    <source>
        <dbReference type="Proteomes" id="UP000624325"/>
    </source>
</evidence>
<sequence length="242" mass="24408">MTLVATELLKLRTVRGPWILLLAAQALVVVGVAGPLASADPGERVALVDDAAAHVGLFALLPLVLGITAVAGEYRHRTVTDTYLGTPRRGRVLAAKLVVHLFAGLVFGLVGTATALVTTFAFLGGTSGWIDDGDLWRTLGGAVVWNAVFGAVGVGLGALVRNLAAAVAGALVWIALVETAVGQLVGDSAAKWLPFTAASALGRVPMAGDVGLTQGAAAGVLAVYAAAFAVLALTVGARRDVA</sequence>
<protein>
    <recommendedName>
        <fullName evidence="4">ABC-2 type transport system permease protein</fullName>
    </recommendedName>
</protein>
<reference evidence="2 3" key="1">
    <citation type="submission" date="2021-01" db="EMBL/GenBank/DDBJ databases">
        <title>Whole genome shotgun sequence of Asanoa iriomotensis NBRC 100142.</title>
        <authorList>
            <person name="Komaki H."/>
            <person name="Tamura T."/>
        </authorList>
    </citation>
    <scope>NUCLEOTIDE SEQUENCE [LARGE SCALE GENOMIC DNA]</scope>
    <source>
        <strain evidence="2 3">NBRC 100142</strain>
    </source>
</reference>
<dbReference type="Pfam" id="PF12730">
    <property type="entry name" value="ABC2_membrane_4"/>
    <property type="match status" value="1"/>
</dbReference>
<dbReference type="EMBL" id="BONC01000003">
    <property type="protein sequence ID" value="GIF54593.1"/>
    <property type="molecule type" value="Genomic_DNA"/>
</dbReference>
<evidence type="ECO:0000256" key="1">
    <source>
        <dbReference type="SAM" id="Phobius"/>
    </source>
</evidence>
<evidence type="ECO:0008006" key="4">
    <source>
        <dbReference type="Google" id="ProtNLM"/>
    </source>
</evidence>
<feature type="transmembrane region" description="Helical" evidence="1">
    <location>
        <begin position="51"/>
        <end position="72"/>
    </location>
</feature>
<keyword evidence="1" id="KW-0812">Transmembrane</keyword>
<name>A0ABQ4BVM7_9ACTN</name>
<proteinExistence type="predicted"/>
<dbReference type="PANTHER" id="PTHR37305">
    <property type="entry name" value="INTEGRAL MEMBRANE PROTEIN-RELATED"/>
    <property type="match status" value="1"/>
</dbReference>
<dbReference type="RefSeq" id="WP_203700300.1">
    <property type="nucleotide sequence ID" value="NZ_BAAALU010000014.1"/>
</dbReference>
<keyword evidence="1" id="KW-1133">Transmembrane helix</keyword>
<feature type="transmembrane region" description="Helical" evidence="1">
    <location>
        <begin position="135"/>
        <end position="156"/>
    </location>
</feature>